<feature type="domain" description="Ig-like" evidence="5">
    <location>
        <begin position="124"/>
        <end position="215"/>
    </location>
</feature>
<evidence type="ECO:0000259" key="5">
    <source>
        <dbReference type="PROSITE" id="PS50835"/>
    </source>
</evidence>
<feature type="domain" description="Ig-like" evidence="5">
    <location>
        <begin position="303"/>
        <end position="412"/>
    </location>
</feature>
<name>A0A1A8Q6G5_9TELE</name>
<dbReference type="GO" id="GO:0009897">
    <property type="term" value="C:external side of plasma membrane"/>
    <property type="evidence" value="ECO:0007669"/>
    <property type="project" value="TreeGrafter"/>
</dbReference>
<evidence type="ECO:0000313" key="6">
    <source>
        <dbReference type="EMBL" id="SBR89126.1"/>
    </source>
</evidence>
<dbReference type="InterPro" id="IPR003598">
    <property type="entry name" value="Ig_sub2"/>
</dbReference>
<dbReference type="PANTHER" id="PTHR11481:SF111">
    <property type="entry name" value="FC RECEPTOR-LIKE PROTEIN 3 ISOFORM X1"/>
    <property type="match status" value="1"/>
</dbReference>
<dbReference type="InterPro" id="IPR013783">
    <property type="entry name" value="Ig-like_fold"/>
</dbReference>
<dbReference type="AlphaFoldDB" id="A0A1A8Q6G5"/>
<dbReference type="InterPro" id="IPR050488">
    <property type="entry name" value="Ig_Fc_receptor"/>
</dbReference>
<feature type="transmembrane region" description="Helical" evidence="3">
    <location>
        <begin position="444"/>
        <end position="464"/>
    </location>
</feature>
<keyword evidence="3" id="KW-0812">Transmembrane</keyword>
<dbReference type="InterPro" id="IPR036179">
    <property type="entry name" value="Ig-like_dom_sf"/>
</dbReference>
<dbReference type="SMART" id="SM00408">
    <property type="entry name" value="IGc2"/>
    <property type="match status" value="2"/>
</dbReference>
<dbReference type="InterPro" id="IPR007110">
    <property type="entry name" value="Ig-like_dom"/>
</dbReference>
<accession>A0A1A8Q6G5</accession>
<reference evidence="6" key="2">
    <citation type="submission" date="2016-06" db="EMBL/GenBank/DDBJ databases">
        <title>The genome of a short-lived fish provides insights into sex chromosome evolution and the genetic control of aging.</title>
        <authorList>
            <person name="Reichwald K."/>
            <person name="Felder M."/>
            <person name="Petzold A."/>
            <person name="Koch P."/>
            <person name="Groth M."/>
            <person name="Platzer M."/>
        </authorList>
    </citation>
    <scope>NUCLEOTIDE SEQUENCE</scope>
    <source>
        <tissue evidence="6">Brain</tissue>
    </source>
</reference>
<evidence type="ECO:0000256" key="4">
    <source>
        <dbReference type="SAM" id="SignalP"/>
    </source>
</evidence>
<dbReference type="GO" id="GO:0006955">
    <property type="term" value="P:immune response"/>
    <property type="evidence" value="ECO:0007669"/>
    <property type="project" value="TreeGrafter"/>
</dbReference>
<dbReference type="PANTHER" id="PTHR11481">
    <property type="entry name" value="IMMUNOGLOBULIN FC RECEPTOR"/>
    <property type="match status" value="1"/>
</dbReference>
<evidence type="ECO:0000256" key="2">
    <source>
        <dbReference type="ARBA" id="ARBA00023157"/>
    </source>
</evidence>
<evidence type="ECO:0000256" key="3">
    <source>
        <dbReference type="SAM" id="Phobius"/>
    </source>
</evidence>
<gene>
    <name evidence="6" type="primary">Nfu_g_1_015827</name>
</gene>
<keyword evidence="3" id="KW-1133">Transmembrane helix</keyword>
<evidence type="ECO:0000256" key="1">
    <source>
        <dbReference type="ARBA" id="ARBA00022729"/>
    </source>
</evidence>
<feature type="signal peptide" evidence="4">
    <location>
        <begin position="1"/>
        <end position="30"/>
    </location>
</feature>
<dbReference type="GO" id="GO:0004888">
    <property type="term" value="F:transmembrane signaling receptor activity"/>
    <property type="evidence" value="ECO:0007669"/>
    <property type="project" value="TreeGrafter"/>
</dbReference>
<dbReference type="GO" id="GO:0007166">
    <property type="term" value="P:cell surface receptor signaling pathway"/>
    <property type="evidence" value="ECO:0007669"/>
    <property type="project" value="TreeGrafter"/>
</dbReference>
<sequence>MHPKPCDEDLAHFNLVMILALACLLSEISASAPLHLQLTGPNMAYLKTRVVYRCFAPDSAPTVTYKLIKDKRFPIATHIGHKWNWNATFSLKVKASSDGSYRCEATAGGTSGVSNSIRLAVVIPASNTRVTSDPSPPVAYEGSRVLLSCEVDRGSHLYFTWYFNRKEIISGFNLSGNKLVMERVTLGNAGNYYCIAWSAVQDIRRFSTSTEVKVSVKVYVSKPKISFSLFKVGDGYRGNITCWALRGSLPVNFSLLLDDKELGSITATESLSACFDVAVVIGLDMGDARCRVKTEVQDLKSDPVTLEVVPVGGDVNLQVDYLYAAGAELAAARMNCRISRGTFPLFSWLFNNSVLPSEDRHVEFVLSQPGPGDPSQTLILTKLSPKHSGYYQCSARDSYDPSGSWVQSAAVLVHITDQIRYLKPQGASPKETPQQVLLSPFESISLLFCCFFLLMLGVAVLCVCKMFHQDSTNISSLNPPSLHLSEPESHAGTLQAPALSAVQNQAPEMTPEE</sequence>
<dbReference type="PROSITE" id="PS51257">
    <property type="entry name" value="PROKAR_LIPOPROTEIN"/>
    <property type="match status" value="1"/>
</dbReference>
<dbReference type="PROSITE" id="PS50835">
    <property type="entry name" value="IG_LIKE"/>
    <property type="match status" value="2"/>
</dbReference>
<organism evidence="6">
    <name type="scientific">Nothobranchius rachovii</name>
    <name type="common">bluefin notho</name>
    <dbReference type="NCBI Taxonomy" id="451742"/>
    <lineage>
        <taxon>Eukaryota</taxon>
        <taxon>Metazoa</taxon>
        <taxon>Chordata</taxon>
        <taxon>Craniata</taxon>
        <taxon>Vertebrata</taxon>
        <taxon>Euteleostomi</taxon>
        <taxon>Actinopterygii</taxon>
        <taxon>Neopterygii</taxon>
        <taxon>Teleostei</taxon>
        <taxon>Neoteleostei</taxon>
        <taxon>Acanthomorphata</taxon>
        <taxon>Ovalentaria</taxon>
        <taxon>Atherinomorphae</taxon>
        <taxon>Cyprinodontiformes</taxon>
        <taxon>Nothobranchiidae</taxon>
        <taxon>Nothobranchius</taxon>
    </lineage>
</organism>
<dbReference type="EMBL" id="HAEH01010203">
    <property type="protein sequence ID" value="SBR89126.1"/>
    <property type="molecule type" value="Transcribed_RNA"/>
</dbReference>
<keyword evidence="2" id="KW-1015">Disulfide bond</keyword>
<protein>
    <recommendedName>
        <fullName evidence="5">Ig-like domain-containing protein</fullName>
    </recommendedName>
</protein>
<dbReference type="Pfam" id="PF13927">
    <property type="entry name" value="Ig_3"/>
    <property type="match status" value="1"/>
</dbReference>
<dbReference type="CDD" id="cd00096">
    <property type="entry name" value="Ig"/>
    <property type="match status" value="2"/>
</dbReference>
<dbReference type="InterPro" id="IPR003599">
    <property type="entry name" value="Ig_sub"/>
</dbReference>
<feature type="chain" id="PRO_5008376829" description="Ig-like domain-containing protein" evidence="4">
    <location>
        <begin position="31"/>
        <end position="513"/>
    </location>
</feature>
<keyword evidence="3" id="KW-0472">Membrane</keyword>
<dbReference type="SUPFAM" id="SSF48726">
    <property type="entry name" value="Immunoglobulin"/>
    <property type="match status" value="3"/>
</dbReference>
<proteinExistence type="predicted"/>
<dbReference type="SMART" id="SM00409">
    <property type="entry name" value="IG"/>
    <property type="match status" value="3"/>
</dbReference>
<reference evidence="6" key="1">
    <citation type="submission" date="2016-05" db="EMBL/GenBank/DDBJ databases">
        <authorList>
            <person name="Lavstsen T."/>
            <person name="Jespersen J.S."/>
        </authorList>
    </citation>
    <scope>NUCLEOTIDE SEQUENCE</scope>
    <source>
        <tissue evidence="6">Brain</tissue>
    </source>
</reference>
<dbReference type="Gene3D" id="2.60.40.10">
    <property type="entry name" value="Immunoglobulins"/>
    <property type="match status" value="3"/>
</dbReference>
<keyword evidence="1 4" id="KW-0732">Signal</keyword>